<evidence type="ECO:0000256" key="4">
    <source>
        <dbReference type="ARBA" id="ARBA00022844"/>
    </source>
</evidence>
<keyword evidence="3" id="KW-0732">Signal</keyword>
<evidence type="ECO:0000313" key="12">
    <source>
        <dbReference type="EMBL" id="AIR95572.1"/>
    </source>
</evidence>
<dbReference type="RefSeq" id="YP_009177208.1">
    <property type="nucleotide sequence ID" value="NC_028241.1"/>
</dbReference>
<feature type="transmembrane region" description="Helical" evidence="9">
    <location>
        <begin position="554"/>
        <end position="572"/>
    </location>
</feature>
<proteinExistence type="predicted"/>
<keyword evidence="7 9" id="KW-0472">Membrane</keyword>
<organism evidence="12 13">
    <name type="scientific">Yata virus</name>
    <dbReference type="NCBI Taxonomy" id="1272960"/>
    <lineage>
        <taxon>Viruses</taxon>
        <taxon>Riboviria</taxon>
        <taxon>Orthornavirae</taxon>
        <taxon>Negarnaviricota</taxon>
        <taxon>Haploviricotina</taxon>
        <taxon>Monjiviricetes</taxon>
        <taxon>Mononegavirales</taxon>
        <taxon>Rhabdoviridae</taxon>
        <taxon>Alpharhabdovirinae</taxon>
        <taxon>Ephemerovirus</taxon>
        <taxon>Ephemerovirus yata</taxon>
    </lineage>
</organism>
<reference evidence="12 13" key="1">
    <citation type="submission" date="2014-07" db="EMBL/GenBank/DDBJ databases">
        <title>Koolpinyah and Yata viruses: two newly recognised ephemeroviruses from tropical regions of Australia and Africa.</title>
        <authorList>
            <person name="Blasdell K.R."/>
            <person name="Widen S.G."/>
            <person name="Diviney S.M."/>
            <person name="Firth C."/>
            <person name="Wood T.G."/>
            <person name="Tesh R.B."/>
            <person name="Holmes E.C."/>
            <person name="Vasilakis N."/>
            <person name="Walker P.J."/>
        </authorList>
    </citation>
    <scope>NUCLEOTIDE SEQUENCE [LARGE SCALE GENOMIC DNA]</scope>
    <source>
        <strain evidence="12">DakArB 2181</strain>
    </source>
</reference>
<dbReference type="KEGG" id="vg:26122879"/>
<gene>
    <name evidence="12" type="primary">G</name>
</gene>
<accession>A0A096ZGU1</accession>
<keyword evidence="5" id="KW-0261">Viral envelope protein</keyword>
<name>A0A096ZGU1_9RHAB</name>
<evidence type="ECO:0000256" key="7">
    <source>
        <dbReference type="ARBA" id="ARBA00023136"/>
    </source>
</evidence>
<dbReference type="EMBL" id="KM085030">
    <property type="protein sequence ID" value="AIR95572.1"/>
    <property type="molecule type" value="Viral_cRNA"/>
</dbReference>
<dbReference type="GO" id="GO:0055036">
    <property type="term" value="C:virion membrane"/>
    <property type="evidence" value="ECO:0007669"/>
    <property type="project" value="UniProtKB-SubCell"/>
</dbReference>
<keyword evidence="13" id="KW-1185">Reference proteome</keyword>
<evidence type="ECO:0000259" key="11">
    <source>
        <dbReference type="Pfam" id="PF24833"/>
    </source>
</evidence>
<keyword evidence="6 9" id="KW-1133">Transmembrane helix</keyword>
<evidence type="ECO:0000256" key="1">
    <source>
        <dbReference type="ARBA" id="ARBA00004563"/>
    </source>
</evidence>
<sequence>MMYLFLLILSYTTLSDCLMKSRLVNLPTNCRDETPIDKEHVECPFRRNELRVDHLQRRELTKLCRPKGQEDDHIEGYVCKVQTWRTTCLETWYFTTYVKYDVVEETPTPSDCFKELERIRHGVPAVPYFAPSVCYWNAENTIRVTLTTLTPHNVIEDPYNLKLLDPSFPGGICNGTRSGFCYMKNERSLWIPSSSSHSKHCQWKGWECVTAHILNSWDESRVNQDVLVDSTVIEAPEIGRIGIYDACQMTFCNVTGIKLATGEWWVPHDYDDKFRKSFDRLRHCSSDEKIGVRNHVDKTLFEELDIKAELEHQRCIDALMKLRNGESLNALEMSYFAPTTPGLGYAYRFVQQKKVYSYCIGYADSYDYRICKKYYTQKKGRAYGGYYNFTKTILGTIVRGLCDYKTVQIPMQIAGIRESRMSRSSLWRLPLTNETMEIHLKNYSWSLLENEQTNSIYNLSWNGFIQKGGDYIINAFSLYDGLLRDIQVAKLEVMSVEHPHVIEDHELVDPIIKHISDNSKLDRTDVVDEIEKKGKGILLTIKGWFSGLSQIVRWGLWIIGGLITVYSMYKINKLIKEKGKKRSEDNFHSGLEALTNQNMSGPYERPFFS</sequence>
<evidence type="ECO:0000256" key="8">
    <source>
        <dbReference type="ARBA" id="ARBA00023180"/>
    </source>
</evidence>
<dbReference type="OrthoDB" id="21147at10239"/>
<dbReference type="Proteomes" id="UP000172221">
    <property type="component" value="Segment"/>
</dbReference>
<evidence type="ECO:0000256" key="3">
    <source>
        <dbReference type="ARBA" id="ARBA00022729"/>
    </source>
</evidence>
<dbReference type="InterPro" id="IPR055447">
    <property type="entry name" value="Rhabdo_glycop_CD"/>
</dbReference>
<comment type="subcellular location">
    <subcellularLocation>
        <location evidence="1">Virion membrane</location>
        <topology evidence="1">Single-pass type I membrane protein</topology>
    </subcellularLocation>
</comment>
<feature type="domain" description="Spike glycoprotein G central" evidence="11">
    <location>
        <begin position="283"/>
        <end position="353"/>
    </location>
</feature>
<protein>
    <submittedName>
        <fullName evidence="12">Glycoprotein</fullName>
    </submittedName>
</protein>
<keyword evidence="8" id="KW-0325">Glycoprotein</keyword>
<dbReference type="SUPFAM" id="SSF161008">
    <property type="entry name" value="Viral glycoprotein ectodomain-like"/>
    <property type="match status" value="1"/>
</dbReference>
<feature type="domain" description="Spike glycoprotein fusion" evidence="10">
    <location>
        <begin position="74"/>
        <end position="173"/>
    </location>
</feature>
<dbReference type="Gene3D" id="2.30.29.130">
    <property type="match status" value="1"/>
</dbReference>
<dbReference type="InterPro" id="IPR001903">
    <property type="entry name" value="Rhabdo_glycop_FD"/>
</dbReference>
<keyword evidence="2 9" id="KW-0812">Transmembrane</keyword>
<keyword evidence="4" id="KW-0946">Virion</keyword>
<dbReference type="GO" id="GO:0019031">
    <property type="term" value="C:viral envelope"/>
    <property type="evidence" value="ECO:0007669"/>
    <property type="project" value="UniProtKB-KW"/>
</dbReference>
<evidence type="ECO:0000256" key="2">
    <source>
        <dbReference type="ARBA" id="ARBA00022692"/>
    </source>
</evidence>
<evidence type="ECO:0000256" key="9">
    <source>
        <dbReference type="SAM" id="Phobius"/>
    </source>
</evidence>
<dbReference type="GeneID" id="26122879"/>
<evidence type="ECO:0000259" key="10">
    <source>
        <dbReference type="Pfam" id="PF00974"/>
    </source>
</evidence>
<evidence type="ECO:0000313" key="13">
    <source>
        <dbReference type="Proteomes" id="UP000172221"/>
    </source>
</evidence>
<evidence type="ECO:0000256" key="5">
    <source>
        <dbReference type="ARBA" id="ARBA00022879"/>
    </source>
</evidence>
<dbReference type="Pfam" id="PF00974">
    <property type="entry name" value="Rhabdo_glycop_FD"/>
    <property type="match status" value="1"/>
</dbReference>
<dbReference type="Pfam" id="PF24833">
    <property type="entry name" value="Rhabdo_glycop_CD"/>
    <property type="match status" value="1"/>
</dbReference>
<evidence type="ECO:0000256" key="6">
    <source>
        <dbReference type="ARBA" id="ARBA00022989"/>
    </source>
</evidence>